<evidence type="ECO:0000313" key="2">
    <source>
        <dbReference type="Proteomes" id="UP001321047"/>
    </source>
</evidence>
<dbReference type="EMBL" id="JAOPJZ010000004">
    <property type="protein sequence ID" value="MCU4751881.1"/>
    <property type="molecule type" value="Genomic_DNA"/>
</dbReference>
<name>A0AAP2Z7C2_9EURY</name>
<proteinExistence type="predicted"/>
<sequence length="40" mass="4402">MPRREHPSNVRSAIEATALQVDGTVSGRQMGVRAQRGERP</sequence>
<protein>
    <submittedName>
        <fullName evidence="1">Uncharacterized protein</fullName>
    </submittedName>
</protein>
<accession>A0AAP2Z7C2</accession>
<reference evidence="1 2" key="1">
    <citation type="submission" date="2022-09" db="EMBL/GenBank/DDBJ databases">
        <title>Enrichment on poylsaccharides allowed isolation of novel metabolic and taxonomic groups of Haloarchaea.</title>
        <authorList>
            <person name="Sorokin D.Y."/>
            <person name="Elcheninov A.G."/>
            <person name="Khizhniak T.V."/>
            <person name="Kolganova T.V."/>
            <person name="Kublanov I.V."/>
        </authorList>
    </citation>
    <scope>NUCLEOTIDE SEQUENCE [LARGE SCALE GENOMIC DNA]</scope>
    <source>
        <strain evidence="1 2">AArc-curdl1</strain>
    </source>
</reference>
<dbReference type="RefSeq" id="WP_342808105.1">
    <property type="nucleotide sequence ID" value="NZ_JAOPJZ010000004.1"/>
</dbReference>
<comment type="caution">
    <text evidence="1">The sequence shown here is derived from an EMBL/GenBank/DDBJ whole genome shotgun (WGS) entry which is preliminary data.</text>
</comment>
<dbReference type="Proteomes" id="UP001321047">
    <property type="component" value="Unassembled WGS sequence"/>
</dbReference>
<evidence type="ECO:0000313" key="1">
    <source>
        <dbReference type="EMBL" id="MCU4751881.1"/>
    </source>
</evidence>
<organism evidence="1 2">
    <name type="scientific">Natronosalvus hydrolyticus</name>
    <dbReference type="NCBI Taxonomy" id="2979988"/>
    <lineage>
        <taxon>Archaea</taxon>
        <taxon>Methanobacteriati</taxon>
        <taxon>Methanobacteriota</taxon>
        <taxon>Stenosarchaea group</taxon>
        <taxon>Halobacteria</taxon>
        <taxon>Halobacteriales</taxon>
        <taxon>Natrialbaceae</taxon>
        <taxon>Natronosalvus</taxon>
    </lineage>
</organism>
<gene>
    <name evidence="1" type="ORF">OB919_07780</name>
</gene>
<keyword evidence="2" id="KW-1185">Reference proteome</keyword>
<dbReference type="AlphaFoldDB" id="A0AAP2Z7C2"/>